<feature type="non-terminal residue" evidence="1">
    <location>
        <position position="65"/>
    </location>
</feature>
<proteinExistence type="predicted"/>
<dbReference type="Gramene" id="rna-AYBTSS11_LOCUS7441">
    <property type="protein sequence ID" value="CAJ1936362.1"/>
    <property type="gene ID" value="gene-AYBTSS11_LOCUS7441"/>
</dbReference>
<reference evidence="1" key="1">
    <citation type="submission" date="2023-10" db="EMBL/GenBank/DDBJ databases">
        <authorList>
            <person name="Domelevo Entfellner J.-B."/>
        </authorList>
    </citation>
    <scope>NUCLEOTIDE SEQUENCE</scope>
</reference>
<protein>
    <submittedName>
        <fullName evidence="1">Uncharacterized protein</fullName>
    </submittedName>
</protein>
<sequence length="65" mass="7417">MAQVINLSFVKKTNLCYSMYVIRNLINLTTHGANKGVKRKKEKAHLLPKAKKTRLMLPCIHIIAL</sequence>
<organism evidence="1 2">
    <name type="scientific">Sphenostylis stenocarpa</name>
    <dbReference type="NCBI Taxonomy" id="92480"/>
    <lineage>
        <taxon>Eukaryota</taxon>
        <taxon>Viridiplantae</taxon>
        <taxon>Streptophyta</taxon>
        <taxon>Embryophyta</taxon>
        <taxon>Tracheophyta</taxon>
        <taxon>Spermatophyta</taxon>
        <taxon>Magnoliopsida</taxon>
        <taxon>eudicotyledons</taxon>
        <taxon>Gunneridae</taxon>
        <taxon>Pentapetalae</taxon>
        <taxon>rosids</taxon>
        <taxon>fabids</taxon>
        <taxon>Fabales</taxon>
        <taxon>Fabaceae</taxon>
        <taxon>Papilionoideae</taxon>
        <taxon>50 kb inversion clade</taxon>
        <taxon>NPAAA clade</taxon>
        <taxon>indigoferoid/millettioid clade</taxon>
        <taxon>Phaseoleae</taxon>
        <taxon>Sphenostylis</taxon>
    </lineage>
</organism>
<name>A0AA86V6B0_9FABA</name>
<gene>
    <name evidence="1" type="ORF">AYBTSS11_LOCUS7441</name>
</gene>
<keyword evidence="2" id="KW-1185">Reference proteome</keyword>
<dbReference type="AlphaFoldDB" id="A0AA86V6B0"/>
<accession>A0AA86V6B0</accession>
<evidence type="ECO:0000313" key="1">
    <source>
        <dbReference type="EMBL" id="CAJ1936362.1"/>
    </source>
</evidence>
<evidence type="ECO:0000313" key="2">
    <source>
        <dbReference type="Proteomes" id="UP001189624"/>
    </source>
</evidence>
<dbReference type="Proteomes" id="UP001189624">
    <property type="component" value="Chromosome 3"/>
</dbReference>
<dbReference type="EMBL" id="OY731400">
    <property type="protein sequence ID" value="CAJ1936362.1"/>
    <property type="molecule type" value="Genomic_DNA"/>
</dbReference>